<keyword evidence="2" id="KW-1185">Reference proteome</keyword>
<reference evidence="1 2" key="1">
    <citation type="submission" date="2020-08" db="EMBL/GenBank/DDBJ databases">
        <title>Genomic Encyclopedia of Type Strains, Phase IV (KMG-IV): sequencing the most valuable type-strain genomes for metagenomic binning, comparative biology and taxonomic classification.</title>
        <authorList>
            <person name="Goeker M."/>
        </authorList>
    </citation>
    <scope>NUCLEOTIDE SEQUENCE [LARGE SCALE GENOMIC DNA]</scope>
    <source>
        <strain evidence="1 2">YIM 65646</strain>
    </source>
</reference>
<accession>A0A841FNC2</accession>
<dbReference type="EMBL" id="JACHGT010000012">
    <property type="protein sequence ID" value="MBB6037344.1"/>
    <property type="molecule type" value="Genomic_DNA"/>
</dbReference>
<evidence type="ECO:0008006" key="3">
    <source>
        <dbReference type="Google" id="ProtNLM"/>
    </source>
</evidence>
<dbReference type="AlphaFoldDB" id="A0A841FNC2"/>
<protein>
    <recommendedName>
        <fullName evidence="3">DUF4265 domain-containing protein</fullName>
    </recommendedName>
</protein>
<sequence>MTDGDEVKVHFRMDVDADGRPPASVESLWAVDFGDGTARLENTPWFARGVACGDVVEVGPDEDGVLWAGKKVRGSGHCTIRLIVLEDEGSAAARQAALDDFGPLGTTGEGLGRFSMVALDVPPGADLPAIRRLLDGGAADGRWQWEEGCITAAWQATDTS</sequence>
<organism evidence="1 2">
    <name type="scientific">Phytomonospora endophytica</name>
    <dbReference type="NCBI Taxonomy" id="714109"/>
    <lineage>
        <taxon>Bacteria</taxon>
        <taxon>Bacillati</taxon>
        <taxon>Actinomycetota</taxon>
        <taxon>Actinomycetes</taxon>
        <taxon>Micromonosporales</taxon>
        <taxon>Micromonosporaceae</taxon>
        <taxon>Phytomonospora</taxon>
    </lineage>
</organism>
<evidence type="ECO:0000313" key="2">
    <source>
        <dbReference type="Proteomes" id="UP000548476"/>
    </source>
</evidence>
<dbReference type="RefSeq" id="WP_184790168.1">
    <property type="nucleotide sequence ID" value="NZ_BONT01000081.1"/>
</dbReference>
<evidence type="ECO:0000313" key="1">
    <source>
        <dbReference type="EMBL" id="MBB6037344.1"/>
    </source>
</evidence>
<comment type="caution">
    <text evidence="1">The sequence shown here is derived from an EMBL/GenBank/DDBJ whole genome shotgun (WGS) entry which is preliminary data.</text>
</comment>
<dbReference type="Pfam" id="PF14085">
    <property type="entry name" value="DUF4265"/>
    <property type="match status" value="1"/>
</dbReference>
<gene>
    <name evidence="1" type="ORF">HNR73_005220</name>
</gene>
<dbReference type="InterPro" id="IPR025361">
    <property type="entry name" value="DUF4265"/>
</dbReference>
<dbReference type="Proteomes" id="UP000548476">
    <property type="component" value="Unassembled WGS sequence"/>
</dbReference>
<proteinExistence type="predicted"/>
<name>A0A841FNC2_9ACTN</name>